<dbReference type="PANTHER" id="PTHR30619:SF1">
    <property type="entry name" value="RECOMBINATION PROTEIN 2"/>
    <property type="match status" value="1"/>
</dbReference>
<keyword evidence="3 7" id="KW-0812">Transmembrane</keyword>
<evidence type="ECO:0000256" key="5">
    <source>
        <dbReference type="ARBA" id="ARBA00023136"/>
    </source>
</evidence>
<sequence>MSPSEQHAPTLDVRLVPSALAAWLTVGTGILAGTLAGVVLAAVAVPAAAVVLARHRHRAGAAGLLAVLAVVTAFGLATALRSHAVSTNPLAGGPGRSTTVEIVLTDDPKALRGAALPGAPPRVLVAADLVSSTDHAHLGGAVVVLAPAQGWAGLLPGQHVRVRGQVAAPQRHDLTVAALRVDRAPEVLGLPSAAQRAAGSLRTGLREAAARTLGPDSAGLLPGLVVGDTSALSDDLVADAKVAGLTHLTAVSGTNITIVLGAVVLLVRGLGAGPRTAAVLAGLALVGFVVLARPSPSVLRAAVMGTVALLALVTGRRRQALPALSGAVLVLLAVRPALAVDAGFALSVLATGALVLLAPRWVLALRRRGVPAGVAELLAVPAAAHVVTAPVIAGLSSQLSLVAVLANLLAAPAVGVATVAGVAAAVVLPVWTPAGEVLVRLAGPPVWWLVEVTHRAADVPGAVVAVPGGAAGAVGMAAATVVALVLARSAAVRGLVVAVVVGAGLVVVPTRLLLPGWPVTGWALVACDVGQGDALVLSAGEGSAVVVDTGPDPSVIDGCLDRLGVTQVPLVVLSHLHADHVRGLAGVLEGRSVGAVAVGPLHLPEDAVAGVQATAAEHGVPVVDLAAGQRLQWPGLTLDVLAPTRTPPTRLGGDPGTQIDEFSLVLAAQTTLGRVLLPGDVELGAQGELLSSGLDLHADVLKVPHHGSRFSLPEFFDAVAPRVAVISAGQGNPYGHPSAPVLEHLAAVGVPVERTDQAGDVALRPGPDGPVVVERGDPRPPP</sequence>
<keyword evidence="5 7" id="KW-0472">Membrane</keyword>
<feature type="transmembrane region" description="Helical" evidence="7">
    <location>
        <begin position="463"/>
        <end position="487"/>
    </location>
</feature>
<dbReference type="CDD" id="cd07731">
    <property type="entry name" value="ComA-like_MBL-fold"/>
    <property type="match status" value="1"/>
</dbReference>
<dbReference type="InterPro" id="IPR035681">
    <property type="entry name" value="ComA-like_MBL"/>
</dbReference>
<feature type="transmembrane region" description="Helical" evidence="7">
    <location>
        <begin position="297"/>
        <end position="313"/>
    </location>
</feature>
<feature type="transmembrane region" description="Helical" evidence="7">
    <location>
        <begin position="375"/>
        <end position="395"/>
    </location>
</feature>
<evidence type="ECO:0000256" key="3">
    <source>
        <dbReference type="ARBA" id="ARBA00022692"/>
    </source>
</evidence>
<dbReference type="SUPFAM" id="SSF56281">
    <property type="entry name" value="Metallo-hydrolase/oxidoreductase"/>
    <property type="match status" value="1"/>
</dbReference>
<dbReference type="InterPro" id="IPR004477">
    <property type="entry name" value="ComEC_N"/>
</dbReference>
<dbReference type="InterPro" id="IPR036866">
    <property type="entry name" value="RibonucZ/Hydroxyglut_hydro"/>
</dbReference>
<feature type="transmembrane region" description="Helical" evidence="7">
    <location>
        <begin position="344"/>
        <end position="363"/>
    </location>
</feature>
<feature type="transmembrane region" description="Helical" evidence="7">
    <location>
        <begin position="401"/>
        <end position="430"/>
    </location>
</feature>
<evidence type="ECO:0000313" key="9">
    <source>
        <dbReference type="EMBL" id="UZJ23789.1"/>
    </source>
</evidence>
<evidence type="ECO:0000256" key="4">
    <source>
        <dbReference type="ARBA" id="ARBA00022989"/>
    </source>
</evidence>
<comment type="subcellular location">
    <subcellularLocation>
        <location evidence="1">Cell membrane</location>
        <topology evidence="1">Multi-pass membrane protein</topology>
    </subcellularLocation>
</comment>
<dbReference type="Pfam" id="PF00753">
    <property type="entry name" value="Lactamase_B"/>
    <property type="match status" value="1"/>
</dbReference>
<evidence type="ECO:0000256" key="2">
    <source>
        <dbReference type="ARBA" id="ARBA00022475"/>
    </source>
</evidence>
<feature type="transmembrane region" description="Helical" evidence="7">
    <location>
        <begin position="494"/>
        <end position="514"/>
    </location>
</feature>
<feature type="transmembrane region" description="Helical" evidence="7">
    <location>
        <begin position="320"/>
        <end position="338"/>
    </location>
</feature>
<keyword evidence="10" id="KW-1185">Reference proteome</keyword>
<dbReference type="InterPro" id="IPR001279">
    <property type="entry name" value="Metallo-B-lactamas"/>
</dbReference>
<feature type="transmembrane region" description="Helical" evidence="7">
    <location>
        <begin position="437"/>
        <end position="457"/>
    </location>
</feature>
<protein>
    <submittedName>
        <fullName evidence="9">ComEC/Rec2 family competence protein</fullName>
    </submittedName>
</protein>
<accession>A0ABY6NWM0</accession>
<feature type="region of interest" description="Disordered" evidence="6">
    <location>
        <begin position="756"/>
        <end position="782"/>
    </location>
</feature>
<keyword evidence="4 7" id="KW-1133">Transmembrane helix</keyword>
<feature type="transmembrane region" description="Helical" evidence="7">
    <location>
        <begin position="60"/>
        <end position="80"/>
    </location>
</feature>
<dbReference type="EMBL" id="CP110615">
    <property type="protein sequence ID" value="UZJ23789.1"/>
    <property type="molecule type" value="Genomic_DNA"/>
</dbReference>
<evidence type="ECO:0000259" key="8">
    <source>
        <dbReference type="SMART" id="SM00849"/>
    </source>
</evidence>
<feature type="transmembrane region" description="Helical" evidence="7">
    <location>
        <begin position="245"/>
        <end position="267"/>
    </location>
</feature>
<dbReference type="SMART" id="SM00849">
    <property type="entry name" value="Lactamase_B"/>
    <property type="match status" value="1"/>
</dbReference>
<keyword evidence="2" id="KW-1003">Cell membrane</keyword>
<proteinExistence type="predicted"/>
<dbReference type="NCBIfam" id="TIGR00360">
    <property type="entry name" value="ComEC_N-term"/>
    <property type="match status" value="1"/>
</dbReference>
<reference evidence="9" key="1">
    <citation type="submission" date="2022-10" db="EMBL/GenBank/DDBJ databases">
        <title>Rhodococcus sp.75.</title>
        <authorList>
            <person name="Sun M."/>
        </authorList>
    </citation>
    <scope>NUCLEOTIDE SEQUENCE</scope>
    <source>
        <strain evidence="9">75</strain>
    </source>
</reference>
<feature type="transmembrane region" description="Helical" evidence="7">
    <location>
        <begin position="20"/>
        <end position="53"/>
    </location>
</feature>
<feature type="domain" description="Metallo-beta-lactamase" evidence="8">
    <location>
        <begin position="531"/>
        <end position="729"/>
    </location>
</feature>
<evidence type="ECO:0000256" key="7">
    <source>
        <dbReference type="SAM" id="Phobius"/>
    </source>
</evidence>
<gene>
    <name evidence="9" type="ORF">RHODO2019_11300</name>
</gene>
<evidence type="ECO:0000256" key="1">
    <source>
        <dbReference type="ARBA" id="ARBA00004651"/>
    </source>
</evidence>
<dbReference type="RefSeq" id="WP_265381897.1">
    <property type="nucleotide sequence ID" value="NZ_CP110615.1"/>
</dbReference>
<feature type="transmembrane region" description="Helical" evidence="7">
    <location>
        <begin position="274"/>
        <end position="291"/>
    </location>
</feature>
<evidence type="ECO:0000256" key="6">
    <source>
        <dbReference type="SAM" id="MobiDB-lite"/>
    </source>
</evidence>
<organism evidence="9 10">
    <name type="scientific">Rhodococcus antarcticus</name>
    <dbReference type="NCBI Taxonomy" id="2987751"/>
    <lineage>
        <taxon>Bacteria</taxon>
        <taxon>Bacillati</taxon>
        <taxon>Actinomycetota</taxon>
        <taxon>Actinomycetes</taxon>
        <taxon>Mycobacteriales</taxon>
        <taxon>Nocardiaceae</taxon>
        <taxon>Rhodococcus</taxon>
    </lineage>
</organism>
<dbReference type="Gene3D" id="3.60.15.10">
    <property type="entry name" value="Ribonuclease Z/Hydroxyacylglutathione hydrolase-like"/>
    <property type="match status" value="1"/>
</dbReference>
<evidence type="ECO:0000313" key="10">
    <source>
        <dbReference type="Proteomes" id="UP001164965"/>
    </source>
</evidence>
<dbReference type="InterPro" id="IPR052159">
    <property type="entry name" value="Competence_DNA_uptake"/>
</dbReference>
<dbReference type="PANTHER" id="PTHR30619">
    <property type="entry name" value="DNA INTERNALIZATION/COMPETENCE PROTEIN COMEC/REC2"/>
    <property type="match status" value="1"/>
</dbReference>
<name>A0ABY6NWM0_9NOCA</name>
<dbReference type="Proteomes" id="UP001164965">
    <property type="component" value="Chromosome"/>
</dbReference>
<dbReference type="Pfam" id="PF03772">
    <property type="entry name" value="Competence"/>
    <property type="match status" value="1"/>
</dbReference>